<proteinExistence type="predicted"/>
<dbReference type="EMBL" id="CM042011">
    <property type="protein sequence ID" value="KAI3767014.1"/>
    <property type="molecule type" value="Genomic_DNA"/>
</dbReference>
<sequence>MSRLFEFVPSSGLSKAAASPGSNVLILSTNVAGAFIILPKFKDQGFEQFVDFLKGHPLNFAVSGMPDVFKPSLVAEFWYTCNYIADSDSIHGTINNGRTQVSLSVDTFRRCRRLPFSAPFSELPYEEGAKTVVHFLGYDSSLAGKRDAEKTVLRHCFPAGWKF</sequence>
<accession>A0ACB9F7D2</accession>
<evidence type="ECO:0000313" key="1">
    <source>
        <dbReference type="EMBL" id="KAI3767014.1"/>
    </source>
</evidence>
<reference evidence="2" key="1">
    <citation type="journal article" date="2022" name="Mol. Ecol. Resour.">
        <title>The genomes of chicory, endive, great burdock and yacon provide insights into Asteraceae palaeo-polyploidization history and plant inulin production.</title>
        <authorList>
            <person name="Fan W."/>
            <person name="Wang S."/>
            <person name="Wang H."/>
            <person name="Wang A."/>
            <person name="Jiang F."/>
            <person name="Liu H."/>
            <person name="Zhao H."/>
            <person name="Xu D."/>
            <person name="Zhang Y."/>
        </authorList>
    </citation>
    <scope>NUCLEOTIDE SEQUENCE [LARGE SCALE GENOMIC DNA]</scope>
    <source>
        <strain evidence="2">cv. Punajuju</strain>
    </source>
</reference>
<protein>
    <submittedName>
        <fullName evidence="1">Uncharacterized protein</fullName>
    </submittedName>
</protein>
<evidence type="ECO:0000313" key="2">
    <source>
        <dbReference type="Proteomes" id="UP001055811"/>
    </source>
</evidence>
<dbReference type="Proteomes" id="UP001055811">
    <property type="component" value="Linkage Group LG03"/>
</dbReference>
<gene>
    <name evidence="1" type="ORF">L2E82_17095</name>
</gene>
<keyword evidence="2" id="KW-1185">Reference proteome</keyword>
<name>A0ACB9F7D2_CICIN</name>
<reference evidence="1 2" key="2">
    <citation type="journal article" date="2022" name="Mol. Ecol. Resour.">
        <title>The genomes of chicory, endive, great burdock and yacon provide insights into Asteraceae paleo-polyploidization history and plant inulin production.</title>
        <authorList>
            <person name="Fan W."/>
            <person name="Wang S."/>
            <person name="Wang H."/>
            <person name="Wang A."/>
            <person name="Jiang F."/>
            <person name="Liu H."/>
            <person name="Zhao H."/>
            <person name="Xu D."/>
            <person name="Zhang Y."/>
        </authorList>
    </citation>
    <scope>NUCLEOTIDE SEQUENCE [LARGE SCALE GENOMIC DNA]</scope>
    <source>
        <strain evidence="2">cv. Punajuju</strain>
        <tissue evidence="1">Leaves</tissue>
    </source>
</reference>
<comment type="caution">
    <text evidence="1">The sequence shown here is derived from an EMBL/GenBank/DDBJ whole genome shotgun (WGS) entry which is preliminary data.</text>
</comment>
<organism evidence="1 2">
    <name type="scientific">Cichorium intybus</name>
    <name type="common">Chicory</name>
    <dbReference type="NCBI Taxonomy" id="13427"/>
    <lineage>
        <taxon>Eukaryota</taxon>
        <taxon>Viridiplantae</taxon>
        <taxon>Streptophyta</taxon>
        <taxon>Embryophyta</taxon>
        <taxon>Tracheophyta</taxon>
        <taxon>Spermatophyta</taxon>
        <taxon>Magnoliopsida</taxon>
        <taxon>eudicotyledons</taxon>
        <taxon>Gunneridae</taxon>
        <taxon>Pentapetalae</taxon>
        <taxon>asterids</taxon>
        <taxon>campanulids</taxon>
        <taxon>Asterales</taxon>
        <taxon>Asteraceae</taxon>
        <taxon>Cichorioideae</taxon>
        <taxon>Cichorieae</taxon>
        <taxon>Cichoriinae</taxon>
        <taxon>Cichorium</taxon>
    </lineage>
</organism>